<dbReference type="RefSeq" id="WP_218235043.1">
    <property type="nucleotide sequence ID" value="NZ_BAABBB010000003.1"/>
</dbReference>
<protein>
    <recommendedName>
        <fullName evidence="3">Magnesium transporter</fullName>
    </recommendedName>
</protein>
<sequence length="282" mass="30951">MRRAPVPPLLSDQLGRPVRSASGRRLGRVADLTVRLGPARPQVDHLLVRSGRSTGYLVGWADVARSTPTEVVLRADAHLLPVHPARPPLETDELLLARDVMDTQVVDLHGQRLSRVSEVLLGEEGLTPEVVAVDLGTAALLRRIGPGRLMLRYPPVAVAWTDLHLTSRRGHLVQLSTDAASFRRLDARGLAELLARLSTRKAADVLHAVAPARAAAALRRSHPHTGRRLVRALGSDERQRLMREAAATDAATIEELGRPTSAIQRRRFLRTAGWRLRRPPKG</sequence>
<keyword evidence="2" id="KW-1185">Reference proteome</keyword>
<dbReference type="Proteomes" id="UP001500301">
    <property type="component" value="Unassembled WGS sequence"/>
</dbReference>
<reference evidence="2" key="1">
    <citation type="journal article" date="2019" name="Int. J. Syst. Evol. Microbiol.">
        <title>The Global Catalogue of Microorganisms (GCM) 10K type strain sequencing project: providing services to taxonomists for standard genome sequencing and annotation.</title>
        <authorList>
            <consortium name="The Broad Institute Genomics Platform"/>
            <consortium name="The Broad Institute Genome Sequencing Center for Infectious Disease"/>
            <person name="Wu L."/>
            <person name="Ma J."/>
        </authorList>
    </citation>
    <scope>NUCLEOTIDE SEQUENCE [LARGE SCALE GENOMIC DNA]</scope>
    <source>
        <strain evidence="2">JCM 17460</strain>
    </source>
</reference>
<evidence type="ECO:0008006" key="3">
    <source>
        <dbReference type="Google" id="ProtNLM"/>
    </source>
</evidence>
<evidence type="ECO:0000313" key="1">
    <source>
        <dbReference type="EMBL" id="GAA3518451.1"/>
    </source>
</evidence>
<comment type="caution">
    <text evidence="1">The sequence shown here is derived from an EMBL/GenBank/DDBJ whole genome shotgun (WGS) entry which is preliminary data.</text>
</comment>
<proteinExistence type="predicted"/>
<gene>
    <name evidence="1" type="ORF">GCM10022263_02720</name>
</gene>
<accession>A0ABP6US93</accession>
<evidence type="ECO:0000313" key="2">
    <source>
        <dbReference type="Proteomes" id="UP001500301"/>
    </source>
</evidence>
<name>A0ABP6US93_9ACTN</name>
<organism evidence="1 2">
    <name type="scientific">Nocardioides daeguensis</name>
    <dbReference type="NCBI Taxonomy" id="908359"/>
    <lineage>
        <taxon>Bacteria</taxon>
        <taxon>Bacillati</taxon>
        <taxon>Actinomycetota</taxon>
        <taxon>Actinomycetes</taxon>
        <taxon>Propionibacteriales</taxon>
        <taxon>Nocardioidaceae</taxon>
        <taxon>Nocardioides</taxon>
    </lineage>
</organism>
<dbReference type="EMBL" id="BAABBB010000003">
    <property type="protein sequence ID" value="GAA3518451.1"/>
    <property type="molecule type" value="Genomic_DNA"/>
</dbReference>